<evidence type="ECO:0000256" key="20">
    <source>
        <dbReference type="ARBA" id="ARBA00023251"/>
    </source>
</evidence>
<dbReference type="InterPro" id="IPR001460">
    <property type="entry name" value="PCN-bd_Tpept"/>
</dbReference>
<proteinExistence type="inferred from homology"/>
<dbReference type="Gene3D" id="3.40.710.10">
    <property type="entry name" value="DD-peptidase/beta-lactamase superfamily"/>
    <property type="match status" value="1"/>
</dbReference>
<dbReference type="GO" id="GO:0030288">
    <property type="term" value="C:outer membrane-bounded periplasmic space"/>
    <property type="evidence" value="ECO:0007669"/>
    <property type="project" value="TreeGrafter"/>
</dbReference>
<comment type="function">
    <text evidence="1">Cell wall formation. Synthesis of cross-linked peptidoglycan from the lipid intermediates. The enzyme has a penicillin-insensitive transglycosylase N-terminal domain (formation of linear glycan strands) and a penicillin-sensitive transpeptidase C-terminal domain (cross-linking of the peptide subunits).</text>
</comment>
<dbReference type="InterPro" id="IPR012338">
    <property type="entry name" value="Beta-lactam/transpept-like"/>
</dbReference>
<feature type="compositionally biased region" description="Polar residues" evidence="27">
    <location>
        <begin position="765"/>
        <end position="774"/>
    </location>
</feature>
<dbReference type="GO" id="GO:0071555">
    <property type="term" value="P:cell wall organization"/>
    <property type="evidence" value="ECO:0007669"/>
    <property type="project" value="UniProtKB-KW"/>
</dbReference>
<evidence type="ECO:0000256" key="18">
    <source>
        <dbReference type="ARBA" id="ARBA00022989"/>
    </source>
</evidence>
<evidence type="ECO:0000256" key="4">
    <source>
        <dbReference type="ARBA" id="ARBA00007090"/>
    </source>
</evidence>
<name>A0A4V2SY75_9FIRM</name>
<dbReference type="GO" id="GO:0006508">
    <property type="term" value="P:proteolysis"/>
    <property type="evidence" value="ECO:0007669"/>
    <property type="project" value="UniProtKB-KW"/>
</dbReference>
<dbReference type="AlphaFoldDB" id="A0A4V2SY75"/>
<keyword evidence="21" id="KW-0511">Multifunctional enzyme</keyword>
<dbReference type="FunFam" id="1.10.3810.10:FF:000001">
    <property type="entry name" value="Penicillin-binding protein 1A"/>
    <property type="match status" value="1"/>
</dbReference>
<evidence type="ECO:0000256" key="8">
    <source>
        <dbReference type="ARBA" id="ARBA00022475"/>
    </source>
</evidence>
<feature type="compositionally biased region" description="Low complexity" evidence="27">
    <location>
        <begin position="777"/>
        <end position="819"/>
    </location>
</feature>
<evidence type="ECO:0000256" key="14">
    <source>
        <dbReference type="ARBA" id="ARBA00022801"/>
    </source>
</evidence>
<dbReference type="UniPathway" id="UPA00219"/>
<keyword evidence="20" id="KW-0046">Antibiotic resistance</keyword>
<evidence type="ECO:0000313" key="31">
    <source>
        <dbReference type="Proteomes" id="UP000294813"/>
    </source>
</evidence>
<dbReference type="GO" id="GO:0008955">
    <property type="term" value="F:peptidoglycan glycosyltransferase activity"/>
    <property type="evidence" value="ECO:0007669"/>
    <property type="project" value="UniProtKB-EC"/>
</dbReference>
<sequence length="819" mass="88562">MGPPRRRLNYKRLSMLLITITLVITLGVGSGLVFAWATEAPSFDPNELDVQTTSVLYDMNQEEFARLHAGENRTLVQLKDIPLVLRQAFLATEDSNFYEHHGVDFIALARAAVANVTGGFGAQGASTITQQLVKNAYLTPEKTLKRKVQEMVLSFQLERKFSKDEIFQMYLNRIFFGEGAYGAQAASQTFFGKNVGDLTLSEAALLAGLPNAPSRWSPYRNPDLAEQRRQLVLSRMVQRGYITPAEGEAAKKAPPRLLDRPKRTVAGNDLRYPYFVDAVIEECIDKYGISEDLLYKGGLKIYTTVDPRAQKAAEAALADKANYPPAKDNVPVQAAIAVIDNNTGEARAIVGGREYYARRGFNRATALKRQPGSVFKPIAVYGPALEMGKTPATVLDDVPVKYGSYEPGNYDGSYRGLITMREATQFSVNVYAVKMLNEIGVQKGFNFAKDLGINHLDEKNDMVLGLALGGMSQGTNPLDMAGAYSAFANQGVWNRPHLVTKIVDSKNTPVVDAKPNQKKVMKETTAYLMTNMLETVVKAGTGTKAQLDRPVAGKTGTTELSQDIPQFKGVTGNKDAWFAGYTPELTGVVWMGYDDTDRNHYLYKTYGGSYPAQIWRSVMSKALQGVPIKPFARPGGITEVAVDIKSGLLPSALTPPQFIRTELMAENTVPQETSNVWVAADLCADTKQPHTPGDGCSQVVSGVFLSRPTPYTGTQVPLDAELETPIPKTAAEAAPPPEEVTGTTNPATPTAPTLPATPSAPTFLPGSQESGQKNTDSKTTPQAPAPAAGKAPSTPSVPKTPSVTPTSPTATTPSPTVNR</sequence>
<dbReference type="NCBIfam" id="TIGR02074">
    <property type="entry name" value="PBP_1a_fam"/>
    <property type="match status" value="1"/>
</dbReference>
<dbReference type="EC" id="2.4.99.28" evidence="24"/>
<dbReference type="GO" id="GO:0008360">
    <property type="term" value="P:regulation of cell shape"/>
    <property type="evidence" value="ECO:0007669"/>
    <property type="project" value="UniProtKB-KW"/>
</dbReference>
<keyword evidence="18" id="KW-1133">Transmembrane helix</keyword>
<evidence type="ECO:0000256" key="23">
    <source>
        <dbReference type="ARBA" id="ARBA00034000"/>
    </source>
</evidence>
<evidence type="ECO:0000256" key="9">
    <source>
        <dbReference type="ARBA" id="ARBA00022645"/>
    </source>
</evidence>
<feature type="compositionally biased region" description="Low complexity" evidence="27">
    <location>
        <begin position="730"/>
        <end position="762"/>
    </location>
</feature>
<dbReference type="RefSeq" id="WP_165876218.1">
    <property type="nucleotide sequence ID" value="NZ_JAOQNU010000001.1"/>
</dbReference>
<comment type="similarity">
    <text evidence="4">In the C-terminal section; belongs to the transpeptidase family.</text>
</comment>
<dbReference type="InterPro" id="IPR001264">
    <property type="entry name" value="Glyco_trans_51"/>
</dbReference>
<evidence type="ECO:0000259" key="28">
    <source>
        <dbReference type="Pfam" id="PF00905"/>
    </source>
</evidence>
<keyword evidence="12" id="KW-0808">Transferase</keyword>
<evidence type="ECO:0000256" key="3">
    <source>
        <dbReference type="ARBA" id="ARBA00004752"/>
    </source>
</evidence>
<evidence type="ECO:0000256" key="5">
    <source>
        <dbReference type="ARBA" id="ARBA00007739"/>
    </source>
</evidence>
<dbReference type="SUPFAM" id="SSF56601">
    <property type="entry name" value="beta-lactamase/transpeptidase-like"/>
    <property type="match status" value="1"/>
</dbReference>
<keyword evidence="13" id="KW-0812">Transmembrane</keyword>
<keyword evidence="11" id="KW-0328">Glycosyltransferase</keyword>
<comment type="subcellular location">
    <subcellularLocation>
        <location evidence="2">Cell membrane</location>
        <topology evidence="2">Single-pass type II membrane protein</topology>
    </subcellularLocation>
</comment>
<keyword evidence="17" id="KW-0573">Peptidoglycan synthesis</keyword>
<evidence type="ECO:0000256" key="27">
    <source>
        <dbReference type="SAM" id="MobiDB-lite"/>
    </source>
</evidence>
<feature type="domain" description="Glycosyl transferase family 51" evidence="29">
    <location>
        <begin position="62"/>
        <end position="236"/>
    </location>
</feature>
<feature type="domain" description="Penicillin-binding protein transpeptidase" evidence="28">
    <location>
        <begin position="335"/>
        <end position="619"/>
    </location>
</feature>
<organism evidence="30 31">
    <name type="scientific">Heliophilum fasciatum</name>
    <dbReference type="NCBI Taxonomy" id="35700"/>
    <lineage>
        <taxon>Bacteria</taxon>
        <taxon>Bacillati</taxon>
        <taxon>Bacillota</taxon>
        <taxon>Clostridia</taxon>
        <taxon>Eubacteriales</taxon>
        <taxon>Heliobacteriaceae</taxon>
        <taxon>Heliophilum</taxon>
    </lineage>
</organism>
<keyword evidence="9" id="KW-0121">Carboxypeptidase</keyword>
<keyword evidence="22" id="KW-0961">Cell wall biogenesis/degradation</keyword>
<evidence type="ECO:0000256" key="7">
    <source>
        <dbReference type="ARBA" id="ARBA00018638"/>
    </source>
</evidence>
<dbReference type="Pfam" id="PF00905">
    <property type="entry name" value="Transpeptidase"/>
    <property type="match status" value="1"/>
</dbReference>
<keyword evidence="19" id="KW-0472">Membrane</keyword>
<dbReference type="InterPro" id="IPR023346">
    <property type="entry name" value="Lysozyme-like_dom_sf"/>
</dbReference>
<evidence type="ECO:0000256" key="2">
    <source>
        <dbReference type="ARBA" id="ARBA00004401"/>
    </source>
</evidence>
<feature type="region of interest" description="Disordered" evidence="27">
    <location>
        <begin position="730"/>
        <end position="819"/>
    </location>
</feature>
<evidence type="ECO:0000256" key="6">
    <source>
        <dbReference type="ARBA" id="ARBA00012448"/>
    </source>
</evidence>
<dbReference type="Pfam" id="PF00912">
    <property type="entry name" value="Transgly"/>
    <property type="match status" value="1"/>
</dbReference>
<evidence type="ECO:0000259" key="29">
    <source>
        <dbReference type="Pfam" id="PF00912"/>
    </source>
</evidence>
<dbReference type="GO" id="GO:0009002">
    <property type="term" value="F:serine-type D-Ala-D-Ala carboxypeptidase activity"/>
    <property type="evidence" value="ECO:0007669"/>
    <property type="project" value="UniProtKB-EC"/>
</dbReference>
<reference evidence="30 31" key="1">
    <citation type="submission" date="2019-03" db="EMBL/GenBank/DDBJ databases">
        <title>Genomic Encyclopedia of Type Strains, Phase IV (KMG-IV): sequencing the most valuable type-strain genomes for metagenomic binning, comparative biology and taxonomic classification.</title>
        <authorList>
            <person name="Goeker M."/>
        </authorList>
    </citation>
    <scope>NUCLEOTIDE SEQUENCE [LARGE SCALE GENOMIC DNA]</scope>
    <source>
        <strain evidence="30 31">DSM 11170</strain>
    </source>
</reference>
<evidence type="ECO:0000313" key="30">
    <source>
        <dbReference type="EMBL" id="TCP68846.1"/>
    </source>
</evidence>
<evidence type="ECO:0000256" key="25">
    <source>
        <dbReference type="ARBA" id="ARBA00049902"/>
    </source>
</evidence>
<evidence type="ECO:0000256" key="21">
    <source>
        <dbReference type="ARBA" id="ARBA00023268"/>
    </source>
</evidence>
<evidence type="ECO:0000256" key="24">
    <source>
        <dbReference type="ARBA" id="ARBA00044770"/>
    </source>
</evidence>
<evidence type="ECO:0000256" key="1">
    <source>
        <dbReference type="ARBA" id="ARBA00002624"/>
    </source>
</evidence>
<evidence type="ECO:0000256" key="10">
    <source>
        <dbReference type="ARBA" id="ARBA00022670"/>
    </source>
</evidence>
<comment type="pathway">
    <text evidence="26">Glycan biosynthesis.</text>
</comment>
<dbReference type="GO" id="GO:0005886">
    <property type="term" value="C:plasma membrane"/>
    <property type="evidence" value="ECO:0007669"/>
    <property type="project" value="UniProtKB-SubCell"/>
</dbReference>
<comment type="catalytic activity">
    <reaction evidence="23">
        <text>Preferential cleavage: (Ac)2-L-Lys-D-Ala-|-D-Ala. Also transpeptidation of peptidyl-alanyl moieties that are N-acyl substituents of D-alanine.</text>
        <dbReference type="EC" id="3.4.16.4"/>
    </reaction>
</comment>
<comment type="similarity">
    <text evidence="5">In the N-terminal section; belongs to the glycosyltransferase 51 family.</text>
</comment>
<dbReference type="PANTHER" id="PTHR32282:SF11">
    <property type="entry name" value="PENICILLIN-BINDING PROTEIN 1B"/>
    <property type="match status" value="1"/>
</dbReference>
<evidence type="ECO:0000256" key="16">
    <source>
        <dbReference type="ARBA" id="ARBA00022968"/>
    </source>
</evidence>
<comment type="caution">
    <text evidence="30">The sequence shown here is derived from an EMBL/GenBank/DDBJ whole genome shotgun (WGS) entry which is preliminary data.</text>
</comment>
<comment type="catalytic activity">
    <reaction evidence="25">
        <text>[GlcNAc-(1-&gt;4)-Mur2Ac(oyl-L-Ala-gamma-D-Glu-L-Lys-D-Ala-D-Ala)](n)-di-trans,octa-cis-undecaprenyl diphosphate + beta-D-GlcNAc-(1-&gt;4)-Mur2Ac(oyl-L-Ala-gamma-D-Glu-L-Lys-D-Ala-D-Ala)-di-trans,octa-cis-undecaprenyl diphosphate = [GlcNAc-(1-&gt;4)-Mur2Ac(oyl-L-Ala-gamma-D-Glu-L-Lys-D-Ala-D-Ala)](n+1)-di-trans,octa-cis-undecaprenyl diphosphate + di-trans,octa-cis-undecaprenyl diphosphate + H(+)</text>
        <dbReference type="Rhea" id="RHEA:23708"/>
        <dbReference type="Rhea" id="RHEA-COMP:9602"/>
        <dbReference type="Rhea" id="RHEA-COMP:9603"/>
        <dbReference type="ChEBI" id="CHEBI:15378"/>
        <dbReference type="ChEBI" id="CHEBI:58405"/>
        <dbReference type="ChEBI" id="CHEBI:60033"/>
        <dbReference type="ChEBI" id="CHEBI:78435"/>
        <dbReference type="EC" id="2.4.99.28"/>
    </reaction>
</comment>
<keyword evidence="8" id="KW-1003">Cell membrane</keyword>
<evidence type="ECO:0000256" key="19">
    <source>
        <dbReference type="ARBA" id="ARBA00023136"/>
    </source>
</evidence>
<dbReference type="PANTHER" id="PTHR32282">
    <property type="entry name" value="BINDING PROTEIN TRANSPEPTIDASE, PUTATIVE-RELATED"/>
    <property type="match status" value="1"/>
</dbReference>
<evidence type="ECO:0000256" key="13">
    <source>
        <dbReference type="ARBA" id="ARBA00022692"/>
    </source>
</evidence>
<dbReference type="InterPro" id="IPR036950">
    <property type="entry name" value="PBP_transglycosylase"/>
</dbReference>
<keyword evidence="15" id="KW-0133">Cell shape</keyword>
<accession>A0A4V2SY75</accession>
<dbReference type="EC" id="3.4.16.4" evidence="6"/>
<keyword evidence="10" id="KW-0645">Protease</keyword>
<gene>
    <name evidence="30" type="ORF">EDD73_1015</name>
</gene>
<dbReference type="SUPFAM" id="SSF53955">
    <property type="entry name" value="Lysozyme-like"/>
    <property type="match status" value="1"/>
</dbReference>
<keyword evidence="14" id="KW-0378">Hydrolase</keyword>
<keyword evidence="31" id="KW-1185">Reference proteome</keyword>
<dbReference type="InterPro" id="IPR050396">
    <property type="entry name" value="Glycosyltr_51/Transpeptidase"/>
</dbReference>
<evidence type="ECO:0000256" key="12">
    <source>
        <dbReference type="ARBA" id="ARBA00022679"/>
    </source>
</evidence>
<evidence type="ECO:0000256" key="26">
    <source>
        <dbReference type="ARBA" id="ARBA00060592"/>
    </source>
</evidence>
<dbReference type="GO" id="GO:0008658">
    <property type="term" value="F:penicillin binding"/>
    <property type="evidence" value="ECO:0007669"/>
    <property type="project" value="InterPro"/>
</dbReference>
<comment type="pathway">
    <text evidence="3">Cell wall biogenesis; peptidoglycan biosynthesis.</text>
</comment>
<dbReference type="EMBL" id="SLXT01000001">
    <property type="protein sequence ID" value="TCP68846.1"/>
    <property type="molecule type" value="Genomic_DNA"/>
</dbReference>
<protein>
    <recommendedName>
        <fullName evidence="7">Penicillin-binding protein 1A</fullName>
        <ecNumber evidence="24">2.4.99.28</ecNumber>
        <ecNumber evidence="6">3.4.16.4</ecNumber>
    </recommendedName>
</protein>
<evidence type="ECO:0000256" key="22">
    <source>
        <dbReference type="ARBA" id="ARBA00023316"/>
    </source>
</evidence>
<evidence type="ECO:0000256" key="15">
    <source>
        <dbReference type="ARBA" id="ARBA00022960"/>
    </source>
</evidence>
<evidence type="ECO:0000256" key="17">
    <source>
        <dbReference type="ARBA" id="ARBA00022984"/>
    </source>
</evidence>
<dbReference type="GO" id="GO:0046677">
    <property type="term" value="P:response to antibiotic"/>
    <property type="evidence" value="ECO:0007669"/>
    <property type="project" value="UniProtKB-KW"/>
</dbReference>
<evidence type="ECO:0000256" key="11">
    <source>
        <dbReference type="ARBA" id="ARBA00022676"/>
    </source>
</evidence>
<keyword evidence="16" id="KW-0735">Signal-anchor</keyword>
<dbReference type="Proteomes" id="UP000294813">
    <property type="component" value="Unassembled WGS sequence"/>
</dbReference>
<dbReference type="GO" id="GO:0009252">
    <property type="term" value="P:peptidoglycan biosynthetic process"/>
    <property type="evidence" value="ECO:0007669"/>
    <property type="project" value="UniProtKB-UniPathway"/>
</dbReference>
<dbReference type="Gene3D" id="1.10.3810.10">
    <property type="entry name" value="Biosynthetic peptidoglycan transglycosylase-like"/>
    <property type="match status" value="1"/>
</dbReference>